<dbReference type="Gene3D" id="2.60.40.10">
    <property type="entry name" value="Immunoglobulins"/>
    <property type="match status" value="1"/>
</dbReference>
<dbReference type="EMBL" id="CAMPGE010026110">
    <property type="protein sequence ID" value="CAI2383806.1"/>
    <property type="molecule type" value="Genomic_DNA"/>
</dbReference>
<sequence length="844" mass="96180">MGNFNRILSTLILFLFQAYTLKFQNGTVTVKETRRSLPTAIDSAKSGFFGNGVGVGELYTPLVATVQAKDASGVNITTGGDLLAISVRNECTITGYLECTPKTNATDMEISPDYFIMTDQGDGTYTADYSCGIEGTVTLIPYLFKQNQILVNFYPDKIFTPPAVHNETWPQVNQDYNTGVIFGTYTDSISASIYFVIKVPVTEEYTFTLESNDGSDLYMNSTIMISQLGVTCNCSSSFDVNLTQNTYVDFQINYIEIADEAHINLKWNSSTISTAQLIPNSVLYYKEYIGSPPYHTEIKCDKYYSSGNPDHPFECYEICGDGVRIGRELCDDKNEKSGDGCSKDCRTIEDRYVCRTYTDEKTPDRCIKCKSGYVRNSDETDCERASKRKMNESLGYLTYALVGVDLGLCLIVFLFTKQSLNAFTMTISYLQVVILMGMLNAEMPENFLGFITEISEMMLPLGFLSRESISGTYLGCKQFERELEICLLTQIMGLDDRSSWSILSYHTLLFVLLLLFHALLLCLYHRDQKLKKLEGEREHEHAIEKIFKYCTFKMYIPYFQLFFTVMMVSSFTEFTSCLYDDGVEGGSCFFASMIWLACSSVLVIVGWQYFKSQYNYSFSKMKYFKNLFSGLRLSWKSRSYSFLIFARIYAFVILCTIASIVDVKRYHVIRDVNFVMFLTILQMAYMIGTILSFPFKIYTYNIKLIVNEISIATLMVFATRSKEKGGLSDSAGSVLIHMIFFITCAASVFSVGAILVVIYQKIFKSLTKSRIESKSQFERYYEKSQEHSSYIAGSYLTNQPVEKNTEAKTKPKKKKLKKKKLHNKFEEEKVPRFDINEENDAVQF</sequence>
<comment type="caution">
    <text evidence="8">The sequence shown here is derived from an EMBL/GenBank/DDBJ whole genome shotgun (WGS) entry which is preliminary data.</text>
</comment>
<feature type="transmembrane region" description="Helical" evidence="5">
    <location>
        <begin position="673"/>
        <end position="693"/>
    </location>
</feature>
<protein>
    <recommendedName>
        <fullName evidence="7">PA14 domain-containing protein</fullName>
    </recommendedName>
</protein>
<evidence type="ECO:0000256" key="3">
    <source>
        <dbReference type="ARBA" id="ARBA00023157"/>
    </source>
</evidence>
<dbReference type="Pfam" id="PF07691">
    <property type="entry name" value="PA14"/>
    <property type="match status" value="1"/>
</dbReference>
<keyword evidence="5" id="KW-0812">Transmembrane</keyword>
<evidence type="ECO:0000256" key="1">
    <source>
        <dbReference type="ARBA" id="ARBA00022729"/>
    </source>
</evidence>
<evidence type="ECO:0000256" key="5">
    <source>
        <dbReference type="SAM" id="Phobius"/>
    </source>
</evidence>
<dbReference type="Gene3D" id="3.90.182.10">
    <property type="entry name" value="Toxin - Anthrax Protective Antigen,domain 1"/>
    <property type="match status" value="1"/>
</dbReference>
<feature type="transmembrane region" description="Helical" evidence="5">
    <location>
        <begin position="422"/>
        <end position="441"/>
    </location>
</feature>
<dbReference type="Pfam" id="PF13948">
    <property type="entry name" value="DUF4215"/>
    <property type="match status" value="1"/>
</dbReference>
<feature type="region of interest" description="Disordered" evidence="4">
    <location>
        <begin position="801"/>
        <end position="823"/>
    </location>
</feature>
<feature type="signal peptide" evidence="6">
    <location>
        <begin position="1"/>
        <end position="20"/>
    </location>
</feature>
<keyword evidence="1 6" id="KW-0732">Signal</keyword>
<dbReference type="InterPro" id="IPR011936">
    <property type="entry name" value="Myxo_disulph_rpt"/>
</dbReference>
<dbReference type="InterPro" id="IPR037524">
    <property type="entry name" value="PA14/GLEYA"/>
</dbReference>
<dbReference type="PROSITE" id="PS51820">
    <property type="entry name" value="PA14"/>
    <property type="match status" value="1"/>
</dbReference>
<dbReference type="Proteomes" id="UP001295684">
    <property type="component" value="Unassembled WGS sequence"/>
</dbReference>
<name>A0AAD1Y4K6_EUPCR</name>
<dbReference type="NCBIfam" id="TIGR02232">
    <property type="entry name" value="myxo_disulf_rpt"/>
    <property type="match status" value="1"/>
</dbReference>
<evidence type="ECO:0000259" key="7">
    <source>
        <dbReference type="PROSITE" id="PS51820"/>
    </source>
</evidence>
<feature type="domain" description="PA14" evidence="7">
    <location>
        <begin position="144"/>
        <end position="282"/>
    </location>
</feature>
<keyword evidence="2" id="KW-0677">Repeat</keyword>
<evidence type="ECO:0000256" key="6">
    <source>
        <dbReference type="SAM" id="SignalP"/>
    </source>
</evidence>
<evidence type="ECO:0000313" key="9">
    <source>
        <dbReference type="Proteomes" id="UP001295684"/>
    </source>
</evidence>
<keyword evidence="3" id="KW-1015">Disulfide bond</keyword>
<reference evidence="8" key="1">
    <citation type="submission" date="2023-07" db="EMBL/GenBank/DDBJ databases">
        <authorList>
            <consortium name="AG Swart"/>
            <person name="Singh M."/>
            <person name="Singh A."/>
            <person name="Seah K."/>
            <person name="Emmerich C."/>
        </authorList>
    </citation>
    <scope>NUCLEOTIDE SEQUENCE</scope>
    <source>
        <strain evidence="8">DP1</strain>
    </source>
</reference>
<feature type="transmembrane region" description="Helical" evidence="5">
    <location>
        <begin position="738"/>
        <end position="759"/>
    </location>
</feature>
<feature type="transmembrane region" description="Helical" evidence="5">
    <location>
        <begin position="396"/>
        <end position="415"/>
    </location>
</feature>
<keyword evidence="5" id="KW-1133">Transmembrane helix</keyword>
<proteinExistence type="predicted"/>
<feature type="transmembrane region" description="Helical" evidence="5">
    <location>
        <begin position="589"/>
        <end position="610"/>
    </location>
</feature>
<evidence type="ECO:0000313" key="8">
    <source>
        <dbReference type="EMBL" id="CAI2383806.1"/>
    </source>
</evidence>
<feature type="transmembrane region" description="Helical" evidence="5">
    <location>
        <begin position="502"/>
        <end position="525"/>
    </location>
</feature>
<keyword evidence="9" id="KW-1185">Reference proteome</keyword>
<accession>A0AAD1Y4K6</accession>
<dbReference type="SUPFAM" id="SSF56988">
    <property type="entry name" value="Anthrax protective antigen"/>
    <property type="match status" value="1"/>
</dbReference>
<feature type="transmembrane region" description="Helical" evidence="5">
    <location>
        <begin position="640"/>
        <end position="661"/>
    </location>
</feature>
<dbReference type="InterPro" id="IPR013783">
    <property type="entry name" value="Ig-like_fold"/>
</dbReference>
<gene>
    <name evidence="8" type="ORF">ECRASSUSDP1_LOCUS25318</name>
</gene>
<feature type="chain" id="PRO_5042270781" description="PA14 domain-containing protein" evidence="6">
    <location>
        <begin position="21"/>
        <end position="844"/>
    </location>
</feature>
<dbReference type="AlphaFoldDB" id="A0AAD1Y4K6"/>
<feature type="compositionally biased region" description="Basic residues" evidence="4">
    <location>
        <begin position="810"/>
        <end position="822"/>
    </location>
</feature>
<feature type="transmembrane region" description="Helical" evidence="5">
    <location>
        <begin position="546"/>
        <end position="569"/>
    </location>
</feature>
<keyword evidence="5" id="KW-0472">Membrane</keyword>
<feature type="transmembrane region" description="Helical" evidence="5">
    <location>
        <begin position="700"/>
        <end position="718"/>
    </location>
</feature>
<organism evidence="8 9">
    <name type="scientific">Euplotes crassus</name>
    <dbReference type="NCBI Taxonomy" id="5936"/>
    <lineage>
        <taxon>Eukaryota</taxon>
        <taxon>Sar</taxon>
        <taxon>Alveolata</taxon>
        <taxon>Ciliophora</taxon>
        <taxon>Intramacronucleata</taxon>
        <taxon>Spirotrichea</taxon>
        <taxon>Hypotrichia</taxon>
        <taxon>Euplotida</taxon>
        <taxon>Euplotidae</taxon>
        <taxon>Moneuplotes</taxon>
    </lineage>
</organism>
<evidence type="ECO:0000256" key="2">
    <source>
        <dbReference type="ARBA" id="ARBA00022737"/>
    </source>
</evidence>
<evidence type="ECO:0000256" key="4">
    <source>
        <dbReference type="SAM" id="MobiDB-lite"/>
    </source>
</evidence>
<dbReference type="InterPro" id="IPR011658">
    <property type="entry name" value="PA14_dom"/>
</dbReference>